<dbReference type="STRING" id="10195.A0A3M7RMU8"/>
<accession>A0A3M7RMU8</accession>
<evidence type="ECO:0000256" key="1">
    <source>
        <dbReference type="SAM" id="MobiDB-lite"/>
    </source>
</evidence>
<organism evidence="2 3">
    <name type="scientific">Brachionus plicatilis</name>
    <name type="common">Marine rotifer</name>
    <name type="synonym">Brachionus muelleri</name>
    <dbReference type="NCBI Taxonomy" id="10195"/>
    <lineage>
        <taxon>Eukaryota</taxon>
        <taxon>Metazoa</taxon>
        <taxon>Spiralia</taxon>
        <taxon>Gnathifera</taxon>
        <taxon>Rotifera</taxon>
        <taxon>Eurotatoria</taxon>
        <taxon>Monogononta</taxon>
        <taxon>Pseudotrocha</taxon>
        <taxon>Ploima</taxon>
        <taxon>Brachionidae</taxon>
        <taxon>Brachionus</taxon>
    </lineage>
</organism>
<evidence type="ECO:0000313" key="3">
    <source>
        <dbReference type="Proteomes" id="UP000276133"/>
    </source>
</evidence>
<feature type="region of interest" description="Disordered" evidence="1">
    <location>
        <begin position="138"/>
        <end position="160"/>
    </location>
</feature>
<keyword evidence="3" id="KW-1185">Reference proteome</keyword>
<gene>
    <name evidence="2" type="ORF">BpHYR1_040656</name>
</gene>
<name>A0A3M7RMU8_BRAPC</name>
<dbReference type="PANTHER" id="PTHR48426">
    <property type="entry name" value="CHROMATIN TARGET OF PRMT1 PROTEIN"/>
    <property type="match status" value="1"/>
</dbReference>
<comment type="caution">
    <text evidence="2">The sequence shown here is derived from an EMBL/GenBank/DDBJ whole genome shotgun (WGS) entry which is preliminary data.</text>
</comment>
<protein>
    <submittedName>
        <fullName evidence="2">Chromatin target of PRMT1 isoform X1</fullName>
    </submittedName>
</protein>
<sequence length="185" mass="21477">MLNQKKMTLSASTKLSLHDRFTKLAMLKPTTSSNGKNDRALNLIRQKASAKNRRLAIQMANRPSVQAALKLKQRSIKQGLSSGKFRENKPIFKIQTQANKSRLGPKTQIDPTRLSRKHLENRNGLKFYDNTRSHQQLNQRLRNNDSKLENKNDGLKRPKINANIRKREPPKHSNFKTRIIRNKKY</sequence>
<proteinExistence type="predicted"/>
<dbReference type="AlphaFoldDB" id="A0A3M7RMU8"/>
<dbReference type="InterPro" id="IPR052656">
    <property type="entry name" value="CTOP_PRMT1"/>
</dbReference>
<dbReference type="EMBL" id="REGN01003036">
    <property type="protein sequence ID" value="RNA24854.1"/>
    <property type="molecule type" value="Genomic_DNA"/>
</dbReference>
<dbReference type="OrthoDB" id="9632551at2759"/>
<dbReference type="PANTHER" id="PTHR48426:SF1">
    <property type="entry name" value="CHROMATIN TARGET OF PRMT1 PROTEIN"/>
    <property type="match status" value="1"/>
</dbReference>
<feature type="compositionally biased region" description="Basic and acidic residues" evidence="1">
    <location>
        <begin position="142"/>
        <end position="156"/>
    </location>
</feature>
<reference evidence="2 3" key="1">
    <citation type="journal article" date="2018" name="Sci. Rep.">
        <title>Genomic signatures of local adaptation to the degree of environmental predictability in rotifers.</title>
        <authorList>
            <person name="Franch-Gras L."/>
            <person name="Hahn C."/>
            <person name="Garcia-Roger E.M."/>
            <person name="Carmona M.J."/>
            <person name="Serra M."/>
            <person name="Gomez A."/>
        </authorList>
    </citation>
    <scope>NUCLEOTIDE SEQUENCE [LARGE SCALE GENOMIC DNA]</scope>
    <source>
        <strain evidence="2">HYR1</strain>
    </source>
</reference>
<evidence type="ECO:0000313" key="2">
    <source>
        <dbReference type="EMBL" id="RNA24854.1"/>
    </source>
</evidence>
<dbReference type="Proteomes" id="UP000276133">
    <property type="component" value="Unassembled WGS sequence"/>
</dbReference>